<dbReference type="AlphaFoldDB" id="A0A2A6BC56"/>
<proteinExistence type="predicted"/>
<organism evidence="2 3">
    <name type="scientific">Pristionchus pacificus</name>
    <name type="common">Parasitic nematode worm</name>
    <dbReference type="NCBI Taxonomy" id="54126"/>
    <lineage>
        <taxon>Eukaryota</taxon>
        <taxon>Metazoa</taxon>
        <taxon>Ecdysozoa</taxon>
        <taxon>Nematoda</taxon>
        <taxon>Chromadorea</taxon>
        <taxon>Rhabditida</taxon>
        <taxon>Rhabditina</taxon>
        <taxon>Diplogasteromorpha</taxon>
        <taxon>Diplogasteroidea</taxon>
        <taxon>Neodiplogasteridae</taxon>
        <taxon>Pristionchus</taxon>
    </lineage>
</organism>
<protein>
    <submittedName>
        <fullName evidence="2">Uncharacterized protein</fullName>
    </submittedName>
</protein>
<feature type="region of interest" description="Disordered" evidence="1">
    <location>
        <begin position="814"/>
        <end position="899"/>
    </location>
</feature>
<evidence type="ECO:0000313" key="3">
    <source>
        <dbReference type="Proteomes" id="UP000005239"/>
    </source>
</evidence>
<feature type="compositionally biased region" description="Polar residues" evidence="1">
    <location>
        <begin position="712"/>
        <end position="740"/>
    </location>
</feature>
<feature type="region of interest" description="Disordered" evidence="1">
    <location>
        <begin position="591"/>
        <end position="661"/>
    </location>
</feature>
<accession>A0A8R1UE45</accession>
<reference evidence="3" key="1">
    <citation type="journal article" date="2008" name="Nat. Genet.">
        <title>The Pristionchus pacificus genome provides a unique perspective on nematode lifestyle and parasitism.</title>
        <authorList>
            <person name="Dieterich C."/>
            <person name="Clifton S.W."/>
            <person name="Schuster L.N."/>
            <person name="Chinwalla A."/>
            <person name="Delehaunty K."/>
            <person name="Dinkelacker I."/>
            <person name="Fulton L."/>
            <person name="Fulton R."/>
            <person name="Godfrey J."/>
            <person name="Minx P."/>
            <person name="Mitreva M."/>
            <person name="Roeseler W."/>
            <person name="Tian H."/>
            <person name="Witte H."/>
            <person name="Yang S.P."/>
            <person name="Wilson R.K."/>
            <person name="Sommer R.J."/>
        </authorList>
    </citation>
    <scope>NUCLEOTIDE SEQUENCE [LARGE SCALE GENOMIC DNA]</scope>
    <source>
        <strain evidence="3">PS312</strain>
    </source>
</reference>
<feature type="compositionally biased region" description="Basic and acidic residues" evidence="1">
    <location>
        <begin position="601"/>
        <end position="610"/>
    </location>
</feature>
<feature type="compositionally biased region" description="Low complexity" evidence="1">
    <location>
        <begin position="611"/>
        <end position="661"/>
    </location>
</feature>
<feature type="compositionally biased region" description="Polar residues" evidence="1">
    <location>
        <begin position="814"/>
        <end position="835"/>
    </location>
</feature>
<name>A0A2A6BC56_PRIPA</name>
<feature type="compositionally biased region" description="Polar residues" evidence="1">
    <location>
        <begin position="21"/>
        <end position="30"/>
    </location>
</feature>
<dbReference type="EnsemblMetazoa" id="PPA21882.1">
    <property type="protein sequence ID" value="PPA21882.1"/>
    <property type="gene ID" value="WBGene00111436"/>
</dbReference>
<evidence type="ECO:0000313" key="2">
    <source>
        <dbReference type="EnsemblMetazoa" id="PPA21882.1"/>
    </source>
</evidence>
<reference evidence="2" key="2">
    <citation type="submission" date="2022-06" db="UniProtKB">
        <authorList>
            <consortium name="EnsemblMetazoa"/>
        </authorList>
    </citation>
    <scope>IDENTIFICATION</scope>
    <source>
        <strain evidence="2">PS312</strain>
    </source>
</reference>
<sequence>MDRPNSSAGARKTGKKRPDDSGNQQSSSANPHHPTFIPPTQPNTQLYNQLAAQALSFAQQFPMPPAAFNQSVNPALMNLMAMHNAQYGLGVNLGNQPSTSAALQPNSNNNIAQNMFMTGLLTGQFNQGMIQKSQPTLQSTGSHAAVQSNINVVPQSRHLQQNFRLDDSSLMKMAISNRLNDLPPLSSFIEVASQGPPEKALLSSAKKIEDPVQVEYPTHKSQLQIPSVPNEFEEDKCNKQYFAKFVENSYQLEDVYLNDRSPPWKQISRPPLHQHLEEQARMQKSTPSLQYTDEDYQKERQWGAEMRKYYLCTMVHWITAPESIHPRPTDQERRQALNEFSQYTHDEMRKTMEYVYIHLTVEQGCLFLGFIEQLISFQLQTCTVAPEWPLCFRDESITHRGGVLRRHFTPAVWPLILQWWELQLNHNRCLKEPMDVALFDLAVAFPEADRESAQGRKELIALKWETANNEYLMQKHHWKTIMQIQREAGVEHPFDPRKEIIFFSHFQIHAPLNFELLSPLRKMKPTCTWIGRDYTALYEQLARLHCKNELIRQIPNHMEIEMIPLDELCPPPVLPRSIPVITISDAHSYSTQHLQSVDAQGETKHPESHPTDPSSSISSTSITPILQSLISSTSSSSHPDQTSISSAPVPSSTSSSSFSIHPSTLPATNLSCIIGDHAQQVSPRELEDSKAASPTSSGDLPSPTDGGGIADLSSTTPTHHSSQLSPPDSRTTKLTDSSVIQHPIEKNDQSAQTDSPLPSPSFPSSQPAGDATPSSFARIDSRMTAKEILAAMTRDQMREVRDLLVKMATDDLSVSASSGDNVGTSSHQSAGSRTAQGLRERRSQSIPTPSSSLLPTRPPLKMKIRKANGLQSCRLSTSPPSNSTSSSPTQSPPPQCSSSALIPSPTSVICLAPSNLSSTTIEVTSSSLTPSISTPSLSATRRASLNSSEKCPTCLSELFQVSDDEEEDEPALKIARRDPWHLPFLVLPAHIILNEEEKAIAKEVTKRFWRTQKVEDRAWLRMHTLHQSTALSQSSTIESALPTVPTQFVNAFENFKSNLENEKERRVINLFNLTVYSQLFSR</sequence>
<keyword evidence="3" id="KW-1185">Reference proteome</keyword>
<feature type="compositionally biased region" description="Low complexity" evidence="1">
    <location>
        <begin position="844"/>
        <end position="855"/>
    </location>
</feature>
<feature type="compositionally biased region" description="Low complexity" evidence="1">
    <location>
        <begin position="876"/>
        <end position="889"/>
    </location>
</feature>
<dbReference type="Proteomes" id="UP000005239">
    <property type="component" value="Unassembled WGS sequence"/>
</dbReference>
<gene>
    <name evidence="2" type="primary">WBGene00111436</name>
</gene>
<evidence type="ECO:0000256" key="1">
    <source>
        <dbReference type="SAM" id="MobiDB-lite"/>
    </source>
</evidence>
<feature type="region of interest" description="Disordered" evidence="1">
    <location>
        <begin position="682"/>
        <end position="776"/>
    </location>
</feature>
<accession>A0A2A6BC56</accession>
<feature type="region of interest" description="Disordered" evidence="1">
    <location>
        <begin position="1"/>
        <end position="43"/>
    </location>
</feature>